<feature type="compositionally biased region" description="Basic and acidic residues" evidence="1">
    <location>
        <begin position="60"/>
        <end position="73"/>
    </location>
</feature>
<gene>
    <name evidence="2" type="ORF">RRG08_059113</name>
</gene>
<keyword evidence="3" id="KW-1185">Reference proteome</keyword>
<organism evidence="2 3">
    <name type="scientific">Elysia crispata</name>
    <name type="common">lettuce slug</name>
    <dbReference type="NCBI Taxonomy" id="231223"/>
    <lineage>
        <taxon>Eukaryota</taxon>
        <taxon>Metazoa</taxon>
        <taxon>Spiralia</taxon>
        <taxon>Lophotrochozoa</taxon>
        <taxon>Mollusca</taxon>
        <taxon>Gastropoda</taxon>
        <taxon>Heterobranchia</taxon>
        <taxon>Euthyneura</taxon>
        <taxon>Panpulmonata</taxon>
        <taxon>Sacoglossa</taxon>
        <taxon>Placobranchoidea</taxon>
        <taxon>Plakobranchidae</taxon>
        <taxon>Elysia</taxon>
    </lineage>
</organism>
<feature type="compositionally biased region" description="Basic and acidic residues" evidence="1">
    <location>
        <begin position="33"/>
        <end position="48"/>
    </location>
</feature>
<accession>A0AAE0Z4L9</accession>
<feature type="region of interest" description="Disordered" evidence="1">
    <location>
        <begin position="1"/>
        <end position="112"/>
    </location>
</feature>
<dbReference type="EMBL" id="JAWDGP010004764">
    <property type="protein sequence ID" value="KAK3762041.1"/>
    <property type="molecule type" value="Genomic_DNA"/>
</dbReference>
<sequence length="112" mass="12670">MSSQGGYSHSLALHTSLEKEREEGERDEDQVVGEERCQRGMRREEGKMRRIRQLSSDILSGERKMSGQVRKDNSQGGTSHSLALHTSLEKEREEEQVVGEERCQAREGPVTA</sequence>
<evidence type="ECO:0000256" key="1">
    <source>
        <dbReference type="SAM" id="MobiDB-lite"/>
    </source>
</evidence>
<dbReference type="Proteomes" id="UP001283361">
    <property type="component" value="Unassembled WGS sequence"/>
</dbReference>
<reference evidence="2" key="1">
    <citation type="journal article" date="2023" name="G3 (Bethesda)">
        <title>A reference genome for the long-term kleptoplast-retaining sea slug Elysia crispata morphotype clarki.</title>
        <authorList>
            <person name="Eastman K.E."/>
            <person name="Pendleton A.L."/>
            <person name="Shaikh M.A."/>
            <person name="Suttiyut T."/>
            <person name="Ogas R."/>
            <person name="Tomko P."/>
            <person name="Gavelis G."/>
            <person name="Widhalm J.R."/>
            <person name="Wisecaver J.H."/>
        </authorList>
    </citation>
    <scope>NUCLEOTIDE SEQUENCE</scope>
    <source>
        <strain evidence="2">ECLA1</strain>
    </source>
</reference>
<name>A0AAE0Z4L9_9GAST</name>
<evidence type="ECO:0000313" key="3">
    <source>
        <dbReference type="Proteomes" id="UP001283361"/>
    </source>
</evidence>
<dbReference type="AlphaFoldDB" id="A0AAE0Z4L9"/>
<protein>
    <submittedName>
        <fullName evidence="2">Uncharacterized protein</fullName>
    </submittedName>
</protein>
<proteinExistence type="predicted"/>
<comment type="caution">
    <text evidence="2">The sequence shown here is derived from an EMBL/GenBank/DDBJ whole genome shotgun (WGS) entry which is preliminary data.</text>
</comment>
<feature type="compositionally biased region" description="Basic and acidic residues" evidence="1">
    <location>
        <begin position="87"/>
        <end position="105"/>
    </location>
</feature>
<evidence type="ECO:0000313" key="2">
    <source>
        <dbReference type="EMBL" id="KAK3762041.1"/>
    </source>
</evidence>